<protein>
    <submittedName>
        <fullName evidence="1">Uncharacterized protein</fullName>
    </submittedName>
</protein>
<proteinExistence type="predicted"/>
<gene>
    <name evidence="1" type="ORF">FHR82_005017</name>
</gene>
<dbReference type="Proteomes" id="UP000520767">
    <property type="component" value="Unassembled WGS sequence"/>
</dbReference>
<dbReference type="EMBL" id="JACHJQ010000005">
    <property type="protein sequence ID" value="MBB4908764.1"/>
    <property type="molecule type" value="Genomic_DNA"/>
</dbReference>
<name>A0A7W7Q8S3_9PSEU</name>
<keyword evidence="2" id="KW-1185">Reference proteome</keyword>
<dbReference type="RefSeq" id="WP_184812873.1">
    <property type="nucleotide sequence ID" value="NZ_JACHJQ010000005.1"/>
</dbReference>
<evidence type="ECO:0000313" key="2">
    <source>
        <dbReference type="Proteomes" id="UP000520767"/>
    </source>
</evidence>
<comment type="caution">
    <text evidence="1">The sequence shown here is derived from an EMBL/GenBank/DDBJ whole genome shotgun (WGS) entry which is preliminary data.</text>
</comment>
<evidence type="ECO:0000313" key="1">
    <source>
        <dbReference type="EMBL" id="MBB4908764.1"/>
    </source>
</evidence>
<dbReference type="AlphaFoldDB" id="A0A7W7Q8S3"/>
<organism evidence="1 2">
    <name type="scientific">Actinophytocola algeriensis</name>
    <dbReference type="NCBI Taxonomy" id="1768010"/>
    <lineage>
        <taxon>Bacteria</taxon>
        <taxon>Bacillati</taxon>
        <taxon>Actinomycetota</taxon>
        <taxon>Actinomycetes</taxon>
        <taxon>Pseudonocardiales</taxon>
        <taxon>Pseudonocardiaceae</taxon>
    </lineage>
</organism>
<accession>A0A7W7Q8S3</accession>
<reference evidence="1 2" key="1">
    <citation type="submission" date="2020-08" db="EMBL/GenBank/DDBJ databases">
        <title>Genomic Encyclopedia of Type Strains, Phase III (KMG-III): the genomes of soil and plant-associated and newly described type strains.</title>
        <authorList>
            <person name="Whitman W."/>
        </authorList>
    </citation>
    <scope>NUCLEOTIDE SEQUENCE [LARGE SCALE GENOMIC DNA]</scope>
    <source>
        <strain evidence="1 2">CECT 8960</strain>
    </source>
</reference>
<sequence>MDTELPSLLARWNTEPPLTRYVLGCVAAHYPHHGRLITGQVSDMSSDYAGTQPGVYLKLAEALLRADDTQTFTIAADIISWAEDLDPGWLDAPGVSPALKGTHTLAMGAPRAANTTA</sequence>